<keyword evidence="1" id="KW-0732">Signal</keyword>
<feature type="signal peptide" evidence="1">
    <location>
        <begin position="1"/>
        <end position="24"/>
    </location>
</feature>
<reference evidence="3 4" key="1">
    <citation type="submission" date="2018-11" db="EMBL/GenBank/DDBJ databases">
        <authorList>
            <consortium name="Pathogen Informatics"/>
        </authorList>
    </citation>
    <scope>NUCLEOTIDE SEQUENCE [LARGE SCALE GENOMIC DNA]</scope>
</reference>
<evidence type="ECO:0000313" key="3">
    <source>
        <dbReference type="EMBL" id="VDN11075.1"/>
    </source>
</evidence>
<gene>
    <name evidence="3" type="ORF">DILT_LOCUS6906</name>
</gene>
<dbReference type="AlphaFoldDB" id="A0A3P7L0T6"/>
<sequence length="271" mass="30240">MRAMFQHQLLLLVATAFLLTLVSTDKATLQVIALRGREDDASRRFFRSAEVFGYDYHVIDLSEHGPTTDAVKDELKLVELKHMLDTIAEPLPSHVLVLDSHSSILIKSPSKLLEAAEALKADFVFIYQNETTWEDAEVQGIASLPRSSDIFKGMLAKTSLLTLAIPEVPSSLSPEYTAEFLSSIKKLDSSVPVVVDLESKLFQSVPRDSERLSIRYEDDIAYLQNEDTHSLPVVAVAAPDAKVRLFHLSSLSIACFVFGYFNPFGVCFHRH</sequence>
<evidence type="ECO:0000259" key="2">
    <source>
        <dbReference type="Pfam" id="PF25342"/>
    </source>
</evidence>
<dbReference type="Proteomes" id="UP000281553">
    <property type="component" value="Unassembled WGS sequence"/>
</dbReference>
<feature type="chain" id="PRO_5017998078" description="PLOD1-3-like GT domain-containing protein" evidence="1">
    <location>
        <begin position="25"/>
        <end position="271"/>
    </location>
</feature>
<protein>
    <recommendedName>
        <fullName evidence="2">PLOD1-3-like GT domain-containing protein</fullName>
    </recommendedName>
</protein>
<name>A0A3P7L0T6_DIBLA</name>
<proteinExistence type="predicted"/>
<feature type="domain" description="PLOD1-3-like GT" evidence="2">
    <location>
        <begin position="27"/>
        <end position="138"/>
    </location>
</feature>
<evidence type="ECO:0000313" key="4">
    <source>
        <dbReference type="Proteomes" id="UP000281553"/>
    </source>
</evidence>
<dbReference type="Pfam" id="PF25342">
    <property type="entry name" value="GT_PLOD"/>
    <property type="match status" value="1"/>
</dbReference>
<organism evidence="3 4">
    <name type="scientific">Dibothriocephalus latus</name>
    <name type="common">Fish tapeworm</name>
    <name type="synonym">Diphyllobothrium latum</name>
    <dbReference type="NCBI Taxonomy" id="60516"/>
    <lineage>
        <taxon>Eukaryota</taxon>
        <taxon>Metazoa</taxon>
        <taxon>Spiralia</taxon>
        <taxon>Lophotrochozoa</taxon>
        <taxon>Platyhelminthes</taxon>
        <taxon>Cestoda</taxon>
        <taxon>Eucestoda</taxon>
        <taxon>Diphyllobothriidea</taxon>
        <taxon>Diphyllobothriidae</taxon>
        <taxon>Dibothriocephalus</taxon>
    </lineage>
</organism>
<keyword evidence="4" id="KW-1185">Reference proteome</keyword>
<dbReference type="EMBL" id="UYRU01050624">
    <property type="protein sequence ID" value="VDN11075.1"/>
    <property type="molecule type" value="Genomic_DNA"/>
</dbReference>
<accession>A0A3P7L0T6</accession>
<dbReference type="InterPro" id="IPR057589">
    <property type="entry name" value="GT_PLOD"/>
</dbReference>
<evidence type="ECO:0000256" key="1">
    <source>
        <dbReference type="SAM" id="SignalP"/>
    </source>
</evidence>